<dbReference type="CDD" id="cd06830">
    <property type="entry name" value="PLPDE_III_ADC"/>
    <property type="match status" value="1"/>
</dbReference>
<dbReference type="EMBL" id="FOEG01000004">
    <property type="protein sequence ID" value="SEO88693.1"/>
    <property type="molecule type" value="Genomic_DNA"/>
</dbReference>
<dbReference type="PRINTS" id="PR01179">
    <property type="entry name" value="ODADCRBXLASE"/>
</dbReference>
<feature type="active site" description="Proton donor" evidence="14">
    <location>
        <position position="498"/>
    </location>
</feature>
<dbReference type="PANTHER" id="PTHR43295">
    <property type="entry name" value="ARGININE DECARBOXYLASE"/>
    <property type="match status" value="1"/>
</dbReference>
<dbReference type="PANTHER" id="PTHR43295:SF9">
    <property type="entry name" value="BIOSYNTHETIC ARGININE DECARBOXYLASE"/>
    <property type="match status" value="1"/>
</dbReference>
<keyword evidence="11 12" id="KW-0456">Lyase</keyword>
<dbReference type="SUPFAM" id="SSF51419">
    <property type="entry name" value="PLP-binding barrel"/>
    <property type="match status" value="1"/>
</dbReference>
<comment type="cofactor">
    <cofactor evidence="2 12">
        <name>Mg(2+)</name>
        <dbReference type="ChEBI" id="CHEBI:18420"/>
    </cofactor>
</comment>
<dbReference type="InterPro" id="IPR002985">
    <property type="entry name" value="Arg_decrbxlase"/>
</dbReference>
<dbReference type="Gene3D" id="3.20.20.10">
    <property type="entry name" value="Alanine racemase"/>
    <property type="match status" value="1"/>
</dbReference>
<evidence type="ECO:0000259" key="16">
    <source>
        <dbReference type="Pfam" id="PF17810"/>
    </source>
</evidence>
<proteinExistence type="inferred from homology"/>
<keyword evidence="8 12" id="KW-0663">Pyridoxal phosphate</keyword>
<dbReference type="EC" id="4.1.1.19" evidence="12"/>
<dbReference type="InterPro" id="IPR029066">
    <property type="entry name" value="PLP-binding_barrel"/>
</dbReference>
<feature type="domain" description="Orn/DAP/Arg decarboxylase 2 N-terminal" evidence="15">
    <location>
        <begin position="85"/>
        <end position="341"/>
    </location>
</feature>
<evidence type="ECO:0000256" key="6">
    <source>
        <dbReference type="ARBA" id="ARBA00022793"/>
    </source>
</evidence>
<evidence type="ECO:0000256" key="7">
    <source>
        <dbReference type="ARBA" id="ARBA00022842"/>
    </source>
</evidence>
<dbReference type="GO" id="GO:0006527">
    <property type="term" value="P:L-arginine catabolic process"/>
    <property type="evidence" value="ECO:0007669"/>
    <property type="project" value="InterPro"/>
</dbReference>
<evidence type="ECO:0000256" key="4">
    <source>
        <dbReference type="ARBA" id="ARBA00008357"/>
    </source>
</evidence>
<dbReference type="InterPro" id="IPR022657">
    <property type="entry name" value="De-COase2_CS"/>
</dbReference>
<evidence type="ECO:0000256" key="2">
    <source>
        <dbReference type="ARBA" id="ARBA00001946"/>
    </source>
</evidence>
<dbReference type="FunFam" id="3.20.20.10:FF:000001">
    <property type="entry name" value="Biosynthetic arginine decarboxylase"/>
    <property type="match status" value="1"/>
</dbReference>
<reference evidence="18 19" key="1">
    <citation type="submission" date="2016-10" db="EMBL/GenBank/DDBJ databases">
        <authorList>
            <person name="de Groot N.N."/>
        </authorList>
    </citation>
    <scope>NUCLEOTIDE SEQUENCE [LARGE SCALE GENOMIC DNA]</scope>
    <source>
        <strain evidence="18 19">CGMCC 1.6291</strain>
    </source>
</reference>
<name>A0A1H8TDX6_9GAMM</name>
<keyword evidence="5 12" id="KW-0479">Metal-binding</keyword>
<dbReference type="InterPro" id="IPR040634">
    <property type="entry name" value="Arg_decarb_HB"/>
</dbReference>
<evidence type="ECO:0000313" key="18">
    <source>
        <dbReference type="EMBL" id="SEO88693.1"/>
    </source>
</evidence>
<dbReference type="Gene3D" id="2.40.37.10">
    <property type="entry name" value="Lyase, Ornithine Decarboxylase, Chain A, domain 1"/>
    <property type="match status" value="1"/>
</dbReference>
<feature type="binding site" evidence="12">
    <location>
        <begin position="281"/>
        <end position="291"/>
    </location>
    <ligand>
        <name>substrate</name>
    </ligand>
</feature>
<dbReference type="OrthoDB" id="9802658at2"/>
<feature type="domain" description="Arginine decarboxylase helical bundle" evidence="16">
    <location>
        <begin position="367"/>
        <end position="448"/>
    </location>
</feature>
<dbReference type="InterPro" id="IPR041128">
    <property type="entry name" value="Arg_decarbox_C"/>
</dbReference>
<dbReference type="Pfam" id="PF17810">
    <property type="entry name" value="Arg_decarb_HB"/>
    <property type="match status" value="1"/>
</dbReference>
<dbReference type="NCBIfam" id="TIGR01273">
    <property type="entry name" value="speA"/>
    <property type="match status" value="1"/>
</dbReference>
<dbReference type="PRINTS" id="PR01180">
    <property type="entry name" value="ARGDCRBXLASE"/>
</dbReference>
<organism evidence="18 19">
    <name type="scientific">Aquisalimonas asiatica</name>
    <dbReference type="NCBI Taxonomy" id="406100"/>
    <lineage>
        <taxon>Bacteria</taxon>
        <taxon>Pseudomonadati</taxon>
        <taxon>Pseudomonadota</taxon>
        <taxon>Gammaproteobacteria</taxon>
        <taxon>Chromatiales</taxon>
        <taxon>Ectothiorhodospiraceae</taxon>
        <taxon>Aquisalimonas</taxon>
    </lineage>
</organism>
<evidence type="ECO:0000313" key="19">
    <source>
        <dbReference type="Proteomes" id="UP000199657"/>
    </source>
</evidence>
<comment type="similarity">
    <text evidence="4 12">Belongs to the Orn/Lys/Arg decarboxylase class-II family. SpeA subfamily.</text>
</comment>
<accession>A0A1H8TDX6</accession>
<sequence length="626" mass="68883">MGEWSIQDARQLYNTAHWGGGYFDIGDGGRVVARPSAQGSGTAIDLNELADAVQARGLPLPVLVRFVDILHHRVDSLCKAFESAMAAHAYTGRYTAVYPIKVNQQRRVVEEILSRGEQRVGLEAGSKPELMAVLALAPPGGTVICNGYKDREYVRLALLGQQLGMDVRIVMEKRSEADLVVAEAQRLGITPRLGMRVRLASIGAGKWQNTGGEKSKFGLSASQALGVVERLRAHGLEHTLELLHFHLGSQIPNVRDIRSGMREAARYYAELRALGVPVTTVDVGGGLGVDYEGTRSRNYCSMNYSVEEYASNVVHALWEICSEHDLPHPDVISESGRALTAHHAVLLTNVIDHDSPGDEHAQAPGDGAPQVLADLWRTLTEAAGRSPIERYHDAVHGLQEAQAMYTHGVLSLEQRAHAEQLYTAICHQVRGQLSPTARNHREVLDELNEKLAQKLFCNLSIFQSMPDVWAIDQVFPILPLAGLHERPTARAVLQDLTCDSDGSVQYYVDGEGVESTLPLPPFRPGTPYRLGIFMVGAYQEILGDMHNLFGDTAAINVHLDGDGYRLSEPVAGDTVEQVLHYVHFRRDRLMQAYEEKVMAAPLDAQQQRECLDALEAGLDGYTYLED</sequence>
<comment type="function">
    <text evidence="3 12">Catalyzes the biosynthesis of agmatine from arginine.</text>
</comment>
<dbReference type="RefSeq" id="WP_091643153.1">
    <property type="nucleotide sequence ID" value="NZ_FOEG01000004.1"/>
</dbReference>
<dbReference type="InterPro" id="IPR009006">
    <property type="entry name" value="Ala_racemase/Decarboxylase_C"/>
</dbReference>
<dbReference type="Proteomes" id="UP000199657">
    <property type="component" value="Unassembled WGS sequence"/>
</dbReference>
<dbReference type="GO" id="GO:0008295">
    <property type="term" value="P:spermidine biosynthetic process"/>
    <property type="evidence" value="ECO:0007669"/>
    <property type="project" value="UniProtKB-UniRule"/>
</dbReference>
<evidence type="ECO:0000256" key="3">
    <source>
        <dbReference type="ARBA" id="ARBA00002257"/>
    </source>
</evidence>
<keyword evidence="6 12" id="KW-0210">Decarboxylase</keyword>
<keyword evidence="7 12" id="KW-0460">Magnesium</keyword>
<dbReference type="NCBIfam" id="NF003763">
    <property type="entry name" value="PRK05354.1"/>
    <property type="match status" value="1"/>
</dbReference>
<dbReference type="STRING" id="406100.SAMN04488052_10462"/>
<evidence type="ECO:0000256" key="11">
    <source>
        <dbReference type="ARBA" id="ARBA00023239"/>
    </source>
</evidence>
<dbReference type="Pfam" id="PF02784">
    <property type="entry name" value="Orn_Arg_deC_N"/>
    <property type="match status" value="1"/>
</dbReference>
<dbReference type="InterPro" id="IPR022644">
    <property type="entry name" value="De-COase2_N"/>
</dbReference>
<dbReference type="PROSITE" id="PS00879">
    <property type="entry name" value="ODR_DC_2_2"/>
    <property type="match status" value="1"/>
</dbReference>
<evidence type="ECO:0000259" key="17">
    <source>
        <dbReference type="Pfam" id="PF17944"/>
    </source>
</evidence>
<dbReference type="AlphaFoldDB" id="A0A1H8TDX6"/>
<evidence type="ECO:0000256" key="9">
    <source>
        <dbReference type="ARBA" id="ARBA00023066"/>
    </source>
</evidence>
<comment type="cofactor">
    <cofactor evidence="1 12 13">
        <name>pyridoxal 5'-phosphate</name>
        <dbReference type="ChEBI" id="CHEBI:597326"/>
    </cofactor>
</comment>
<evidence type="ECO:0000256" key="10">
    <source>
        <dbReference type="ARBA" id="ARBA00023115"/>
    </source>
</evidence>
<feature type="modified residue" description="N6-(pyridoxal phosphate)lysine" evidence="12 13">
    <location>
        <position position="101"/>
    </location>
</feature>
<keyword evidence="19" id="KW-1185">Reference proteome</keyword>
<dbReference type="GO" id="GO:0033388">
    <property type="term" value="P:putrescine biosynthetic process from arginine"/>
    <property type="evidence" value="ECO:0007669"/>
    <property type="project" value="TreeGrafter"/>
</dbReference>
<evidence type="ECO:0000256" key="13">
    <source>
        <dbReference type="PIRSR" id="PIRSR001336-50"/>
    </source>
</evidence>
<dbReference type="Gene3D" id="1.10.287.3440">
    <property type="match status" value="1"/>
</dbReference>
<evidence type="ECO:0000256" key="5">
    <source>
        <dbReference type="ARBA" id="ARBA00022723"/>
    </source>
</evidence>
<comment type="pathway">
    <text evidence="12">Amine and polyamine biosynthesis; agmatine biosynthesis; agmatine from L-arginine: step 1/1.</text>
</comment>
<dbReference type="GO" id="GO:0046872">
    <property type="term" value="F:metal ion binding"/>
    <property type="evidence" value="ECO:0007669"/>
    <property type="project" value="UniProtKB-KW"/>
</dbReference>
<dbReference type="InterPro" id="IPR000183">
    <property type="entry name" value="Orn/DAP/Arg_de-COase"/>
</dbReference>
<keyword evidence="10 12" id="KW-0620">Polyamine biosynthesis</keyword>
<evidence type="ECO:0000256" key="14">
    <source>
        <dbReference type="PIRSR" id="PIRSR600183-50"/>
    </source>
</evidence>
<gene>
    <name evidence="12" type="primary">speA</name>
    <name evidence="18" type="ORF">SAMN04488052_10462</name>
</gene>
<comment type="catalytic activity">
    <reaction evidence="12">
        <text>L-arginine + H(+) = agmatine + CO2</text>
        <dbReference type="Rhea" id="RHEA:17641"/>
        <dbReference type="ChEBI" id="CHEBI:15378"/>
        <dbReference type="ChEBI" id="CHEBI:16526"/>
        <dbReference type="ChEBI" id="CHEBI:32682"/>
        <dbReference type="ChEBI" id="CHEBI:58145"/>
        <dbReference type="EC" id="4.1.1.19"/>
    </reaction>
</comment>
<evidence type="ECO:0000259" key="15">
    <source>
        <dbReference type="Pfam" id="PF02784"/>
    </source>
</evidence>
<dbReference type="Gene3D" id="1.20.58.930">
    <property type="match status" value="1"/>
</dbReference>
<dbReference type="PROSITE" id="PS00878">
    <property type="entry name" value="ODR_DC_2_1"/>
    <property type="match status" value="1"/>
</dbReference>
<dbReference type="HAMAP" id="MF_01417">
    <property type="entry name" value="SpeA"/>
    <property type="match status" value="1"/>
</dbReference>
<protein>
    <recommendedName>
        <fullName evidence="12">Biosynthetic arginine decarboxylase</fullName>
        <shortName evidence="12">ADC</shortName>
        <ecNumber evidence="12">4.1.1.19</ecNumber>
    </recommendedName>
</protein>
<evidence type="ECO:0000256" key="12">
    <source>
        <dbReference type="HAMAP-Rule" id="MF_01417"/>
    </source>
</evidence>
<evidence type="ECO:0000256" key="8">
    <source>
        <dbReference type="ARBA" id="ARBA00022898"/>
    </source>
</evidence>
<dbReference type="PIRSF" id="PIRSF001336">
    <property type="entry name" value="Arg_decrbxlase"/>
    <property type="match status" value="1"/>
</dbReference>
<dbReference type="UniPathway" id="UPA00186">
    <property type="reaction ID" value="UER00284"/>
</dbReference>
<dbReference type="SUPFAM" id="SSF50621">
    <property type="entry name" value="Alanine racemase C-terminal domain-like"/>
    <property type="match status" value="1"/>
</dbReference>
<dbReference type="GO" id="GO:0008792">
    <property type="term" value="F:arginine decarboxylase activity"/>
    <property type="evidence" value="ECO:0007669"/>
    <property type="project" value="UniProtKB-UniRule"/>
</dbReference>
<evidence type="ECO:0000256" key="1">
    <source>
        <dbReference type="ARBA" id="ARBA00001933"/>
    </source>
</evidence>
<keyword evidence="9 12" id="KW-0745">Spermidine biosynthesis</keyword>
<feature type="domain" description="Arginine decarboxylase C-terminal helical" evidence="17">
    <location>
        <begin position="575"/>
        <end position="624"/>
    </location>
</feature>
<dbReference type="InterPro" id="IPR022653">
    <property type="entry name" value="De-COase2_pyr-phos_BS"/>
</dbReference>
<dbReference type="Pfam" id="PF17944">
    <property type="entry name" value="Arg_decarbox_C"/>
    <property type="match status" value="1"/>
</dbReference>